<dbReference type="PANTHER" id="PTHR36454:SF1">
    <property type="entry name" value="DUF1015 DOMAIN-CONTAINING PROTEIN"/>
    <property type="match status" value="1"/>
</dbReference>
<protein>
    <recommendedName>
        <fullName evidence="3">DUF1015 domain-containing protein</fullName>
    </recommendedName>
</protein>
<dbReference type="Proteomes" id="UP000230914">
    <property type="component" value="Unassembled WGS sequence"/>
</dbReference>
<proteinExistence type="predicted"/>
<comment type="caution">
    <text evidence="1">The sequence shown here is derived from an EMBL/GenBank/DDBJ whole genome shotgun (WGS) entry which is preliminary data.</text>
</comment>
<name>A0A2G6K7K5_9ACTN</name>
<dbReference type="AlphaFoldDB" id="A0A2G6K7K5"/>
<dbReference type="PANTHER" id="PTHR36454">
    <property type="entry name" value="LMO2823 PROTEIN"/>
    <property type="match status" value="1"/>
</dbReference>
<accession>A0A2G6K7K5</accession>
<evidence type="ECO:0000313" key="2">
    <source>
        <dbReference type="Proteomes" id="UP000230914"/>
    </source>
</evidence>
<reference evidence="1 2" key="1">
    <citation type="submission" date="2017-10" db="EMBL/GenBank/DDBJ databases">
        <title>Novel microbial diversity and functional potential in the marine mammal oral microbiome.</title>
        <authorList>
            <person name="Dudek N.K."/>
            <person name="Sun C.L."/>
            <person name="Burstein D."/>
            <person name="Kantor R.S."/>
            <person name="Aliaga Goltsman D.S."/>
            <person name="Bik E.M."/>
            <person name="Thomas B.C."/>
            <person name="Banfield J.F."/>
            <person name="Relman D.A."/>
        </authorList>
    </citation>
    <scope>NUCLEOTIDE SEQUENCE [LARGE SCALE GENOMIC DNA]</scope>
    <source>
        <strain evidence="1">DOLJORAL78_61_10</strain>
    </source>
</reference>
<organism evidence="1 2">
    <name type="scientific">Ilumatobacter coccineus</name>
    <dbReference type="NCBI Taxonomy" id="467094"/>
    <lineage>
        <taxon>Bacteria</taxon>
        <taxon>Bacillati</taxon>
        <taxon>Actinomycetota</taxon>
        <taxon>Acidimicrobiia</taxon>
        <taxon>Acidimicrobiales</taxon>
        <taxon>Ilumatobacteraceae</taxon>
        <taxon>Ilumatobacter</taxon>
    </lineage>
</organism>
<evidence type="ECO:0000313" key="1">
    <source>
        <dbReference type="EMBL" id="PIE31634.1"/>
    </source>
</evidence>
<evidence type="ECO:0008006" key="3">
    <source>
        <dbReference type="Google" id="ProtNLM"/>
    </source>
</evidence>
<sequence>MPRFEPFAALRYASDSFDATSAPPYDVISPDDVAVLRRQHPHNVVHIDAPAGGDDRYDHAAAVLRTWIDAGVLIPDPSPTFSLYRMHFTDASGAERHIVGVLGALDVNADSGVFPHERVTPKASTDRLNLMRSTQANLSPVWGLSLASGLAQLLAEPGELMGSMTVDGVTHEVERVTDPDRIAAIAAKVSDARVVIADGHHRYGVARRYRDEMAAQGRASSSQELTLALITELVDDQLSVAPIHRIYRSITADDLIATLSTSFDLSPADRLDPTIPAEMRRRGALYLLTRQGAWWLTPHEGVFDDLRPLDGLWLEHVLGSVSVDYQHGLEEVERLMASDVTVTAAVLTRPVGVEEIRRTALEGVLMPPKSTFVVPKPRTGAVIRLL</sequence>
<gene>
    <name evidence="1" type="ORF">CSA55_05275</name>
</gene>
<dbReference type="Pfam" id="PF06245">
    <property type="entry name" value="DUF1015"/>
    <property type="match status" value="1"/>
</dbReference>
<dbReference type="EMBL" id="PDSL01000071">
    <property type="protein sequence ID" value="PIE31634.1"/>
    <property type="molecule type" value="Genomic_DNA"/>
</dbReference>
<dbReference type="InterPro" id="IPR008323">
    <property type="entry name" value="UCP033563"/>
</dbReference>